<sequence length="610" mass="67989">MSTLEKEFPDIILAKLVPPAEHPGYKYGGFKPSVQTLPKGYTREPGRRPFGVDTVFQRDTAIKLRDGVTIYTDVFRPASSDQPGGKVPAVIPWSPYGKSGTDRKGPQNYDAMGPYRMGIAWGRTSGYEKFEAPDPAEWAERGYATINVDARGAGDSEGDIVVWGQQEAEDIYDVVDWVSKQPWCNGSVAFACVFPQASCMLSIPLTARSGNSWLAVAQINFASRLSHPAVKALAPWEAMTDCYRQQAVRGGIPNVSFADVLVKGFAGHGRVENMPAMYYKHPYHDRYWESKTAKVENIKDVPIYLTASFSTGIHSEGSFHTFLKAGTEKKWLRVHSSQEWHDIYRPEANDELQQFFDHYCKGVDNGWEQTPRFRFTLLGFDESPAKSIIERPEEAWPIPRTKETKYYLNSATNKLTPSAPASPASASYEAHSLSDTLDFTLTFDRHTELGGYPLAKLWLSCAAHDDMDVHVQLRKVGRDGRLLASLNYPCPVPVGEVPDVNVAKFIGPDGMLRASHACTKEYRDGRPFYTSTRSEPVPRGTVVPLEIPIWPVGMVFEEGEGVVLRVAGHALRLPELEMLRPKEPIDENVGRHVVHTGGEYDSYLVLPVIS</sequence>
<proteinExistence type="predicted"/>
<comment type="caution">
    <text evidence="4">The sequence shown here is derived from an EMBL/GenBank/DDBJ whole genome shotgun (WGS) entry which is preliminary data.</text>
</comment>
<evidence type="ECO:0000313" key="5">
    <source>
        <dbReference type="Proteomes" id="UP001521116"/>
    </source>
</evidence>
<dbReference type="InterPro" id="IPR000383">
    <property type="entry name" value="Xaa-Pro-like_dom"/>
</dbReference>
<name>A0ABR3SKG3_9PEZI</name>
<dbReference type="InterPro" id="IPR005674">
    <property type="entry name" value="CocE/Ser_esterase"/>
</dbReference>
<feature type="region of interest" description="Disordered" evidence="2">
    <location>
        <begin position="81"/>
        <end position="108"/>
    </location>
</feature>
<evidence type="ECO:0000259" key="3">
    <source>
        <dbReference type="SMART" id="SM00939"/>
    </source>
</evidence>
<dbReference type="NCBIfam" id="TIGR00976">
    <property type="entry name" value="CocE_NonD"/>
    <property type="match status" value="1"/>
</dbReference>
<feature type="domain" description="Xaa-Pro dipeptidyl-peptidase C-terminal" evidence="3">
    <location>
        <begin position="353"/>
        <end position="605"/>
    </location>
</feature>
<dbReference type="InterPro" id="IPR029058">
    <property type="entry name" value="AB_hydrolase_fold"/>
</dbReference>
<dbReference type="SUPFAM" id="SSF53474">
    <property type="entry name" value="alpha/beta-Hydrolases"/>
    <property type="match status" value="1"/>
</dbReference>
<reference evidence="4 5" key="1">
    <citation type="submission" date="2024-02" db="EMBL/GenBank/DDBJ databases">
        <title>De novo assembly and annotation of 12 fungi associated with fruit tree decline syndrome in Ontario, Canada.</title>
        <authorList>
            <person name="Sulman M."/>
            <person name="Ellouze W."/>
            <person name="Ilyukhin E."/>
        </authorList>
    </citation>
    <scope>NUCLEOTIDE SEQUENCE [LARGE SCALE GENOMIC DNA]</scope>
    <source>
        <strain evidence="4 5">M1-105</strain>
    </source>
</reference>
<protein>
    <recommendedName>
        <fullName evidence="3">Xaa-Pro dipeptidyl-peptidase C-terminal domain-containing protein</fullName>
    </recommendedName>
</protein>
<dbReference type="EMBL" id="JAJVDC020000127">
    <property type="protein sequence ID" value="KAL1622976.1"/>
    <property type="molecule type" value="Genomic_DNA"/>
</dbReference>
<organism evidence="4 5">
    <name type="scientific">Neofusicoccum ribis</name>
    <dbReference type="NCBI Taxonomy" id="45134"/>
    <lineage>
        <taxon>Eukaryota</taxon>
        <taxon>Fungi</taxon>
        <taxon>Dikarya</taxon>
        <taxon>Ascomycota</taxon>
        <taxon>Pezizomycotina</taxon>
        <taxon>Dothideomycetes</taxon>
        <taxon>Dothideomycetes incertae sedis</taxon>
        <taxon>Botryosphaeriales</taxon>
        <taxon>Botryosphaeriaceae</taxon>
        <taxon>Neofusicoccum</taxon>
    </lineage>
</organism>
<dbReference type="Pfam" id="PF08530">
    <property type="entry name" value="PepX_C"/>
    <property type="match status" value="1"/>
</dbReference>
<dbReference type="SUPFAM" id="SSF49785">
    <property type="entry name" value="Galactose-binding domain-like"/>
    <property type="match status" value="1"/>
</dbReference>
<keyword evidence="5" id="KW-1185">Reference proteome</keyword>
<evidence type="ECO:0000313" key="4">
    <source>
        <dbReference type="EMBL" id="KAL1622976.1"/>
    </source>
</evidence>
<dbReference type="PANTHER" id="PTHR43056:SF10">
    <property type="entry name" value="COCE_NOND FAMILY, PUTATIVE (AFU_ORTHOLOGUE AFUA_7G00600)-RELATED"/>
    <property type="match status" value="1"/>
</dbReference>
<dbReference type="Proteomes" id="UP001521116">
    <property type="component" value="Unassembled WGS sequence"/>
</dbReference>
<dbReference type="Pfam" id="PF02129">
    <property type="entry name" value="Peptidase_S15"/>
    <property type="match status" value="1"/>
</dbReference>
<dbReference type="InterPro" id="IPR008979">
    <property type="entry name" value="Galactose-bd-like_sf"/>
</dbReference>
<evidence type="ECO:0000256" key="1">
    <source>
        <dbReference type="ARBA" id="ARBA00022801"/>
    </source>
</evidence>
<dbReference type="InterPro" id="IPR050585">
    <property type="entry name" value="Xaa-Pro_dipeptidyl-ppase/CocE"/>
</dbReference>
<keyword evidence="1" id="KW-0378">Hydrolase</keyword>
<gene>
    <name evidence="4" type="ORF">SLS56_008514</name>
</gene>
<dbReference type="Gene3D" id="1.10.3020.20">
    <property type="match status" value="1"/>
</dbReference>
<dbReference type="PANTHER" id="PTHR43056">
    <property type="entry name" value="PEPTIDASE S9 PROLYL OLIGOPEPTIDASE"/>
    <property type="match status" value="1"/>
</dbReference>
<accession>A0ABR3SKG3</accession>
<dbReference type="Gene3D" id="2.60.120.260">
    <property type="entry name" value="Galactose-binding domain-like"/>
    <property type="match status" value="1"/>
</dbReference>
<dbReference type="InterPro" id="IPR013736">
    <property type="entry name" value="Xaa-Pro_dipept_C"/>
</dbReference>
<dbReference type="Gene3D" id="3.40.50.1820">
    <property type="entry name" value="alpha/beta hydrolase"/>
    <property type="match status" value="1"/>
</dbReference>
<dbReference type="SMART" id="SM00939">
    <property type="entry name" value="PepX_C"/>
    <property type="match status" value="1"/>
</dbReference>
<evidence type="ECO:0000256" key="2">
    <source>
        <dbReference type="SAM" id="MobiDB-lite"/>
    </source>
</evidence>